<dbReference type="EMBL" id="SWKU01000041">
    <property type="protein sequence ID" value="KAF2994406.1"/>
    <property type="molecule type" value="Genomic_DNA"/>
</dbReference>
<reference evidence="2" key="1">
    <citation type="submission" date="2019-04" db="EMBL/GenBank/DDBJ databases">
        <title>Sequencing of skin fungus with MAO and IRED activity.</title>
        <authorList>
            <person name="Marsaioli A.J."/>
            <person name="Bonatto J.M.C."/>
            <person name="Reis Junior O."/>
        </authorList>
    </citation>
    <scope>NUCLEOTIDE SEQUENCE</scope>
    <source>
        <strain evidence="2">30M1</strain>
    </source>
</reference>
<evidence type="ECO:0000313" key="2">
    <source>
        <dbReference type="EMBL" id="KAF2994406.1"/>
    </source>
</evidence>
<evidence type="ECO:0000256" key="1">
    <source>
        <dbReference type="SAM" id="MobiDB-lite"/>
    </source>
</evidence>
<proteinExistence type="predicted"/>
<feature type="compositionally biased region" description="Polar residues" evidence="1">
    <location>
        <begin position="59"/>
        <end position="73"/>
    </location>
</feature>
<sequence length="220" mass="24569">MDPRPSLSSPEEATQEATPSASDASTSSPSRSLSNSSDFPGMNTPYFLDTDRPPPAQRSLYTTPPNQPQTGSSPAPYLQDAQQPRFTTFPTHQSPTSSPPIYLKGVDQLTLTDRITYCTARLTSLETRISAQEACIRNLQLDSMAKWLTFEEDRVRIKSQQGPQFKLEVHWTGVEATRIKIRKAEDQLAQCFRERWVLTAELAALEVQERAVVLTGKGWP</sequence>
<name>A0A9P4T4T9_CURKU</name>
<comment type="caution">
    <text evidence="2">The sequence shown here is derived from an EMBL/GenBank/DDBJ whole genome shotgun (WGS) entry which is preliminary data.</text>
</comment>
<organism evidence="2 3">
    <name type="scientific">Curvularia kusanoi</name>
    <name type="common">Cochliobolus kusanoi</name>
    <dbReference type="NCBI Taxonomy" id="90978"/>
    <lineage>
        <taxon>Eukaryota</taxon>
        <taxon>Fungi</taxon>
        <taxon>Dikarya</taxon>
        <taxon>Ascomycota</taxon>
        <taxon>Pezizomycotina</taxon>
        <taxon>Dothideomycetes</taxon>
        <taxon>Pleosporomycetidae</taxon>
        <taxon>Pleosporales</taxon>
        <taxon>Pleosporineae</taxon>
        <taxon>Pleosporaceae</taxon>
        <taxon>Curvularia</taxon>
    </lineage>
</organism>
<dbReference type="AlphaFoldDB" id="A0A9P4T4T9"/>
<feature type="compositionally biased region" description="Polar residues" evidence="1">
    <location>
        <begin position="1"/>
        <end position="17"/>
    </location>
</feature>
<dbReference type="Proteomes" id="UP000801428">
    <property type="component" value="Unassembled WGS sequence"/>
</dbReference>
<keyword evidence="3" id="KW-1185">Reference proteome</keyword>
<protein>
    <submittedName>
        <fullName evidence="2">Uncharacterized protein</fullName>
    </submittedName>
</protein>
<feature type="region of interest" description="Disordered" evidence="1">
    <location>
        <begin position="1"/>
        <end position="79"/>
    </location>
</feature>
<evidence type="ECO:0000313" key="3">
    <source>
        <dbReference type="Proteomes" id="UP000801428"/>
    </source>
</evidence>
<accession>A0A9P4T4T9</accession>
<gene>
    <name evidence="2" type="ORF">E8E13_003115</name>
</gene>
<feature type="compositionally biased region" description="Low complexity" evidence="1">
    <location>
        <begin position="18"/>
        <end position="38"/>
    </location>
</feature>